<dbReference type="SUPFAM" id="SSF46946">
    <property type="entry name" value="S13-like H2TH domain"/>
    <property type="match status" value="1"/>
</dbReference>
<evidence type="ECO:0000256" key="10">
    <source>
        <dbReference type="ARBA" id="ARBA00023125"/>
    </source>
</evidence>
<dbReference type="PANTHER" id="PTHR22993:SF9">
    <property type="entry name" value="FORMAMIDOPYRIMIDINE-DNA GLYCOSYLASE"/>
    <property type="match status" value="1"/>
</dbReference>
<proteinExistence type="inferred from homology"/>
<evidence type="ECO:0000256" key="7">
    <source>
        <dbReference type="ARBA" id="ARBA00022771"/>
    </source>
</evidence>
<evidence type="ECO:0000256" key="2">
    <source>
        <dbReference type="ARBA" id="ARBA00001947"/>
    </source>
</evidence>
<evidence type="ECO:0000256" key="15">
    <source>
        <dbReference type="ARBA" id="ARBA00044632"/>
    </source>
</evidence>
<dbReference type="InterPro" id="IPR010979">
    <property type="entry name" value="Ribosomal_uS13-like_H2TH"/>
</dbReference>
<comment type="similarity">
    <text evidence="3">Belongs to the FPG family.</text>
</comment>
<dbReference type="PROSITE" id="PS51068">
    <property type="entry name" value="FPG_CAT"/>
    <property type="match status" value="1"/>
</dbReference>
<name>A0A1G2U4B9_9BACT</name>
<dbReference type="FunFam" id="1.10.8.50:FF:000003">
    <property type="entry name" value="Formamidopyrimidine-DNA glycosylase"/>
    <property type="match status" value="1"/>
</dbReference>
<dbReference type="SMART" id="SM00898">
    <property type="entry name" value="Fapy_DNA_glyco"/>
    <property type="match status" value="1"/>
</dbReference>
<evidence type="ECO:0000256" key="4">
    <source>
        <dbReference type="ARBA" id="ARBA00011245"/>
    </source>
</evidence>
<keyword evidence="11" id="KW-0234">DNA repair</keyword>
<evidence type="ECO:0000256" key="12">
    <source>
        <dbReference type="ARBA" id="ARBA00023239"/>
    </source>
</evidence>
<evidence type="ECO:0000256" key="11">
    <source>
        <dbReference type="ARBA" id="ARBA00023204"/>
    </source>
</evidence>
<dbReference type="GO" id="GO:0003684">
    <property type="term" value="F:damaged DNA binding"/>
    <property type="evidence" value="ECO:0007669"/>
    <property type="project" value="InterPro"/>
</dbReference>
<feature type="domain" description="FPG-type" evidence="17">
    <location>
        <begin position="284"/>
        <end position="320"/>
    </location>
</feature>
<dbReference type="InterPro" id="IPR015886">
    <property type="entry name" value="H2TH_FPG"/>
</dbReference>
<dbReference type="Gene3D" id="3.20.190.10">
    <property type="entry name" value="MutM-like, N-terminal"/>
    <property type="match status" value="1"/>
</dbReference>
<evidence type="ECO:0000256" key="6">
    <source>
        <dbReference type="ARBA" id="ARBA00022763"/>
    </source>
</evidence>
<organism evidence="19 20">
    <name type="scientific">Candidatus Zambryskibacteria bacterium RIFCSPLOWO2_01_FULL_45_21</name>
    <dbReference type="NCBI Taxonomy" id="1802761"/>
    <lineage>
        <taxon>Bacteria</taxon>
        <taxon>Candidatus Zambryskiibacteriota</taxon>
    </lineage>
</organism>
<dbReference type="PANTHER" id="PTHR22993">
    <property type="entry name" value="FORMAMIDOPYRIMIDINE-DNA GLYCOSYLASE"/>
    <property type="match status" value="1"/>
</dbReference>
<keyword evidence="9" id="KW-0862">Zinc</keyword>
<evidence type="ECO:0000313" key="20">
    <source>
        <dbReference type="Proteomes" id="UP000176800"/>
    </source>
</evidence>
<comment type="catalytic activity">
    <reaction evidence="1">
        <text>Hydrolysis of DNA containing ring-opened 7-methylguanine residues, releasing 2,6-diamino-4-hydroxy-5-(N-methyl)formamidopyrimidine.</text>
        <dbReference type="EC" id="3.2.2.23"/>
    </reaction>
</comment>
<feature type="domain" description="Formamidopyrimidine-DNA glycosylase catalytic" evidence="18">
    <location>
        <begin position="2"/>
        <end position="158"/>
    </location>
</feature>
<keyword evidence="12" id="KW-0456">Lyase</keyword>
<keyword evidence="6" id="KW-0227">DNA damage</keyword>
<dbReference type="GO" id="GO:0034039">
    <property type="term" value="F:8-oxo-7,8-dihydroguanine DNA N-glycosylase activity"/>
    <property type="evidence" value="ECO:0007669"/>
    <property type="project" value="TreeGrafter"/>
</dbReference>
<keyword evidence="7 16" id="KW-0863">Zinc-finger</keyword>
<evidence type="ECO:0000256" key="5">
    <source>
        <dbReference type="ARBA" id="ARBA00022723"/>
    </source>
</evidence>
<comment type="cofactor">
    <cofactor evidence="2">
        <name>Zn(2+)</name>
        <dbReference type="ChEBI" id="CHEBI:29105"/>
    </cofactor>
</comment>
<evidence type="ECO:0000256" key="16">
    <source>
        <dbReference type="PROSITE-ProRule" id="PRU00391"/>
    </source>
</evidence>
<keyword evidence="5" id="KW-0479">Metal-binding</keyword>
<dbReference type="GO" id="GO:0140078">
    <property type="term" value="F:class I DNA-(apurinic or apyrimidinic site) endonuclease activity"/>
    <property type="evidence" value="ECO:0007669"/>
    <property type="project" value="UniProtKB-EC"/>
</dbReference>
<dbReference type="SUPFAM" id="SSF81624">
    <property type="entry name" value="N-terminal domain of MutM-like DNA repair proteins"/>
    <property type="match status" value="1"/>
</dbReference>
<evidence type="ECO:0000313" key="19">
    <source>
        <dbReference type="EMBL" id="OHB04331.1"/>
    </source>
</evidence>
<dbReference type="GO" id="GO:0008270">
    <property type="term" value="F:zinc ion binding"/>
    <property type="evidence" value="ECO:0007669"/>
    <property type="project" value="UniProtKB-KW"/>
</dbReference>
<keyword evidence="13" id="KW-0511">Multifunctional enzyme</keyword>
<dbReference type="InterPro" id="IPR035937">
    <property type="entry name" value="FPG_N"/>
</dbReference>
<keyword evidence="10" id="KW-0238">DNA-binding</keyword>
<dbReference type="Pfam" id="PF06831">
    <property type="entry name" value="H2TH"/>
    <property type="match status" value="1"/>
</dbReference>
<sequence length="320" mass="36710">MPELPEVQTTVNGINRRVRGLKIIDVWTDYDSAFHARKNNIKNKDYFRKVFRPNVLGNKILNAKRRAKNILINISGNHTVLIHLKMTGHLLFGKYRKITDNKPFGKLRASNTTNKNRKEKWETMEKGPLRDPYNQYIHLVFTLSNRKHLVLSDVRKFAKVLLLKTSEIADSPDVKTIGPEPLDNKFSKNVIESRLMKKPRAKIKTALMDQALIAGIGNIYSDEILWLAGVGPERKVELVKDTEWDKIYKATKTILKAGIKMGGDSLSDYRNLEGKKGSYQNFHKAYQQTGKTCSKRDCRGIIKRIRIGGRSGHFCPKHQK</sequence>
<evidence type="ECO:0000256" key="13">
    <source>
        <dbReference type="ARBA" id="ARBA00023268"/>
    </source>
</evidence>
<protein>
    <submittedName>
        <fullName evidence="19">Uncharacterized protein</fullName>
    </submittedName>
</protein>
<accession>A0A1G2U4B9</accession>
<evidence type="ECO:0000256" key="1">
    <source>
        <dbReference type="ARBA" id="ARBA00001668"/>
    </source>
</evidence>
<dbReference type="Gene3D" id="1.10.8.50">
    <property type="match status" value="1"/>
</dbReference>
<dbReference type="InterPro" id="IPR012319">
    <property type="entry name" value="FPG_cat"/>
</dbReference>
<dbReference type="NCBIfam" id="NF002211">
    <property type="entry name" value="PRK01103.1"/>
    <property type="match status" value="1"/>
</dbReference>
<dbReference type="SUPFAM" id="SSF57716">
    <property type="entry name" value="Glucocorticoid receptor-like (DNA-binding domain)"/>
    <property type="match status" value="1"/>
</dbReference>
<dbReference type="SMART" id="SM01232">
    <property type="entry name" value="H2TH"/>
    <property type="match status" value="1"/>
</dbReference>
<dbReference type="InterPro" id="IPR000214">
    <property type="entry name" value="Znf_DNA_glyclase/AP_lyase"/>
</dbReference>
<evidence type="ECO:0000256" key="3">
    <source>
        <dbReference type="ARBA" id="ARBA00009409"/>
    </source>
</evidence>
<dbReference type="EMBL" id="MHWE01000008">
    <property type="protein sequence ID" value="OHB04331.1"/>
    <property type="molecule type" value="Genomic_DNA"/>
</dbReference>
<dbReference type="Proteomes" id="UP000176800">
    <property type="component" value="Unassembled WGS sequence"/>
</dbReference>
<evidence type="ECO:0000256" key="14">
    <source>
        <dbReference type="ARBA" id="ARBA00023295"/>
    </source>
</evidence>
<comment type="catalytic activity">
    <reaction evidence="15">
        <text>2'-deoxyribonucleotide-(2'-deoxyribose 5'-phosphate)-2'-deoxyribonucleotide-DNA = a 3'-end 2'-deoxyribonucleotide-(2,3-dehydro-2,3-deoxyribose 5'-phosphate)-DNA + a 5'-end 5'-phospho-2'-deoxyribonucleoside-DNA + H(+)</text>
        <dbReference type="Rhea" id="RHEA:66592"/>
        <dbReference type="Rhea" id="RHEA-COMP:13180"/>
        <dbReference type="Rhea" id="RHEA-COMP:16897"/>
        <dbReference type="Rhea" id="RHEA-COMP:17067"/>
        <dbReference type="ChEBI" id="CHEBI:15378"/>
        <dbReference type="ChEBI" id="CHEBI:136412"/>
        <dbReference type="ChEBI" id="CHEBI:157695"/>
        <dbReference type="ChEBI" id="CHEBI:167181"/>
        <dbReference type="EC" id="4.2.99.18"/>
    </reaction>
</comment>
<dbReference type="GO" id="GO:0006284">
    <property type="term" value="P:base-excision repair"/>
    <property type="evidence" value="ECO:0007669"/>
    <property type="project" value="InterPro"/>
</dbReference>
<dbReference type="AlphaFoldDB" id="A0A1G2U4B9"/>
<evidence type="ECO:0000259" key="17">
    <source>
        <dbReference type="PROSITE" id="PS51066"/>
    </source>
</evidence>
<gene>
    <name evidence="19" type="ORF">A3B14_02580</name>
</gene>
<keyword evidence="8" id="KW-0378">Hydrolase</keyword>
<dbReference type="InterPro" id="IPR020629">
    <property type="entry name" value="FPG_Glyclase"/>
</dbReference>
<comment type="caution">
    <text evidence="19">The sequence shown here is derived from an EMBL/GenBank/DDBJ whole genome shotgun (WGS) entry which is preliminary data.</text>
</comment>
<reference evidence="19 20" key="1">
    <citation type="journal article" date="2016" name="Nat. Commun.">
        <title>Thousands of microbial genomes shed light on interconnected biogeochemical processes in an aquifer system.</title>
        <authorList>
            <person name="Anantharaman K."/>
            <person name="Brown C.T."/>
            <person name="Hug L.A."/>
            <person name="Sharon I."/>
            <person name="Castelle C.J."/>
            <person name="Probst A.J."/>
            <person name="Thomas B.C."/>
            <person name="Singh A."/>
            <person name="Wilkins M.J."/>
            <person name="Karaoz U."/>
            <person name="Brodie E.L."/>
            <person name="Williams K.H."/>
            <person name="Hubbard S.S."/>
            <person name="Banfield J.F."/>
        </authorList>
    </citation>
    <scope>NUCLEOTIDE SEQUENCE [LARGE SCALE GENOMIC DNA]</scope>
</reference>
<dbReference type="PROSITE" id="PS51066">
    <property type="entry name" value="ZF_FPG_2"/>
    <property type="match status" value="1"/>
</dbReference>
<evidence type="ECO:0000259" key="18">
    <source>
        <dbReference type="PROSITE" id="PS51068"/>
    </source>
</evidence>
<evidence type="ECO:0000256" key="9">
    <source>
        <dbReference type="ARBA" id="ARBA00022833"/>
    </source>
</evidence>
<dbReference type="Pfam" id="PF01149">
    <property type="entry name" value="Fapy_DNA_glyco"/>
    <property type="match status" value="1"/>
</dbReference>
<evidence type="ECO:0000256" key="8">
    <source>
        <dbReference type="ARBA" id="ARBA00022801"/>
    </source>
</evidence>
<comment type="subunit">
    <text evidence="4">Monomer.</text>
</comment>
<keyword evidence="14" id="KW-0326">Glycosidase</keyword>